<dbReference type="PANTHER" id="PTHR31941">
    <property type="entry name" value="CYTOSKELETAL SIGNALING PROTEIN SLM1"/>
    <property type="match status" value="1"/>
</dbReference>
<dbReference type="InterPro" id="IPR046868">
    <property type="entry name" value="BAR_4"/>
</dbReference>
<dbReference type="SUPFAM" id="SSF50729">
    <property type="entry name" value="PH domain-like"/>
    <property type="match status" value="1"/>
</dbReference>
<evidence type="ECO:0000256" key="2">
    <source>
        <dbReference type="SAM" id="MobiDB-lite"/>
    </source>
</evidence>
<evidence type="ECO:0000259" key="3">
    <source>
        <dbReference type="PROSITE" id="PS50003"/>
    </source>
</evidence>
<dbReference type="InterPro" id="IPR027267">
    <property type="entry name" value="AH/BAR_dom_sf"/>
</dbReference>
<protein>
    <recommendedName>
        <fullName evidence="3">PH domain-containing protein</fullName>
    </recommendedName>
</protein>
<reference evidence="4 5" key="1">
    <citation type="journal article" date="2024" name="Commun. Biol.">
        <title>Comparative genomic analysis of thermophilic fungi reveals convergent evolutionary adaptations and gene losses.</title>
        <authorList>
            <person name="Steindorff A.S."/>
            <person name="Aguilar-Pontes M.V."/>
            <person name="Robinson A.J."/>
            <person name="Andreopoulos B."/>
            <person name="LaButti K."/>
            <person name="Kuo A."/>
            <person name="Mondo S."/>
            <person name="Riley R."/>
            <person name="Otillar R."/>
            <person name="Haridas S."/>
            <person name="Lipzen A."/>
            <person name="Grimwood J."/>
            <person name="Schmutz J."/>
            <person name="Clum A."/>
            <person name="Reid I.D."/>
            <person name="Moisan M.C."/>
            <person name="Butler G."/>
            <person name="Nguyen T.T.M."/>
            <person name="Dewar K."/>
            <person name="Conant G."/>
            <person name="Drula E."/>
            <person name="Henrissat B."/>
            <person name="Hansel C."/>
            <person name="Singer S."/>
            <person name="Hutchinson M.I."/>
            <person name="de Vries R.P."/>
            <person name="Natvig D.O."/>
            <person name="Powell A.J."/>
            <person name="Tsang A."/>
            <person name="Grigoriev I.V."/>
        </authorList>
    </citation>
    <scope>NUCLEOTIDE SEQUENCE [LARGE SCALE GENOMIC DNA]</scope>
    <source>
        <strain evidence="4 5">ATCC 24622</strain>
    </source>
</reference>
<dbReference type="Pfam" id="PF20400">
    <property type="entry name" value="BAR_4"/>
    <property type="match status" value="1"/>
</dbReference>
<dbReference type="SMART" id="SM00233">
    <property type="entry name" value="PH"/>
    <property type="match status" value="1"/>
</dbReference>
<feature type="region of interest" description="Disordered" evidence="2">
    <location>
        <begin position="416"/>
        <end position="511"/>
    </location>
</feature>
<feature type="compositionally biased region" description="Low complexity" evidence="2">
    <location>
        <begin position="433"/>
        <end position="456"/>
    </location>
</feature>
<gene>
    <name evidence="4" type="ORF">VTK73DRAFT_9920</name>
</gene>
<feature type="domain" description="PH" evidence="3">
    <location>
        <begin position="302"/>
        <end position="411"/>
    </location>
</feature>
<keyword evidence="5" id="KW-1185">Reference proteome</keyword>
<sequence>MAQAQSPVDLPSRQGTQMSTFSDDAVPEADPSTTAGLLTERLQAWKHAVGYLEEYMESVEKAHKSHAKEYEKVLKTISKPLKEGHHFDQSLGGVAGFFENMRANTQALINTNLETEKSIKQSVLPILERLHKEIKNKTKELAHGAQKGAKEVDKLRNTTQKHIELLGQTTASFESRGGKLSPHDDPYVIHRGVLFRLNHQILEENNHRNDLIAVQTNFQTFEAHIVQVVQQAMEAFNQFAGGQAEKARALFSDMLGAVQRIPPDFEWKRFESRSADKLVNPNEPPRMLESVQFPNMNHPSTKPLIEGTLQRKSRNKLSWGYQTGYYVVTPSKYLHEFKDSDNLRKDPTPELSIYLPDAIIGLPHQDKFSIKGKDESKKLSGKLTGHSEISFKANSTTAANQWVEVIKSVVGDSAQYAETEPSPDAEHDKKLEAGAAETATTAAPLAPAEPATAAGTDHPAQEAGVIGTGASAQVPTTGEAKPSADTAVPVSTGAATTADAAKVDEKPTAAA</sequence>
<proteinExistence type="predicted"/>
<dbReference type="Proteomes" id="UP001586593">
    <property type="component" value="Unassembled WGS sequence"/>
</dbReference>
<dbReference type="Pfam" id="PF20399">
    <property type="entry name" value="PH_20"/>
    <property type="match status" value="1"/>
</dbReference>
<dbReference type="InterPro" id="IPR011993">
    <property type="entry name" value="PH-like_dom_sf"/>
</dbReference>
<name>A0ABR3VZJ3_9PEZI</name>
<feature type="region of interest" description="Disordered" evidence="2">
    <location>
        <begin position="1"/>
        <end position="32"/>
    </location>
</feature>
<dbReference type="EMBL" id="JAZHXJ010000879">
    <property type="protein sequence ID" value="KAL1849356.1"/>
    <property type="molecule type" value="Genomic_DNA"/>
</dbReference>
<feature type="compositionally biased region" description="Polar residues" evidence="2">
    <location>
        <begin position="13"/>
        <end position="22"/>
    </location>
</feature>
<dbReference type="Gene3D" id="1.20.1270.60">
    <property type="entry name" value="Arfaptin homology (AH) domain/BAR domain"/>
    <property type="match status" value="1"/>
</dbReference>
<comment type="caution">
    <text evidence="4">The sequence shown here is derived from an EMBL/GenBank/DDBJ whole genome shotgun (WGS) entry which is preliminary data.</text>
</comment>
<accession>A0ABR3VZJ3</accession>
<dbReference type="PANTHER" id="PTHR31941:SF1">
    <property type="entry name" value="CYTOSKELETAL SIGNALING PROTEIN SLM1"/>
    <property type="match status" value="1"/>
</dbReference>
<dbReference type="PROSITE" id="PS50003">
    <property type="entry name" value="PH_DOMAIN"/>
    <property type="match status" value="1"/>
</dbReference>
<dbReference type="InterPro" id="IPR001849">
    <property type="entry name" value="PH_domain"/>
</dbReference>
<dbReference type="Gene3D" id="2.30.29.30">
    <property type="entry name" value="Pleckstrin-homology domain (PH domain)/Phosphotyrosine-binding domain (PTB)"/>
    <property type="match status" value="1"/>
</dbReference>
<feature type="compositionally biased region" description="Basic and acidic residues" evidence="2">
    <location>
        <begin position="501"/>
        <end position="511"/>
    </location>
</feature>
<evidence type="ECO:0000313" key="4">
    <source>
        <dbReference type="EMBL" id="KAL1849356.1"/>
    </source>
</evidence>
<dbReference type="InterPro" id="IPR046869">
    <property type="entry name" value="SLM1/RGC1-like_PH"/>
</dbReference>
<organism evidence="4 5">
    <name type="scientific">Phialemonium thermophilum</name>
    <dbReference type="NCBI Taxonomy" id="223376"/>
    <lineage>
        <taxon>Eukaryota</taxon>
        <taxon>Fungi</taxon>
        <taxon>Dikarya</taxon>
        <taxon>Ascomycota</taxon>
        <taxon>Pezizomycotina</taxon>
        <taxon>Sordariomycetes</taxon>
        <taxon>Sordariomycetidae</taxon>
        <taxon>Cephalothecales</taxon>
        <taxon>Cephalothecaceae</taxon>
        <taxon>Phialemonium</taxon>
    </lineage>
</organism>
<evidence type="ECO:0000313" key="5">
    <source>
        <dbReference type="Proteomes" id="UP001586593"/>
    </source>
</evidence>
<keyword evidence="1" id="KW-0597">Phosphoprotein</keyword>
<evidence type="ECO:0000256" key="1">
    <source>
        <dbReference type="ARBA" id="ARBA00022553"/>
    </source>
</evidence>